<evidence type="ECO:0000313" key="3">
    <source>
        <dbReference type="Proteomes" id="UP001293254"/>
    </source>
</evidence>
<sequence length="188" mass="20683">MDTSVAKLNTFSWEVTALARVQDTLKSRTNKTFKKLLDCLSSSFWSGFVRLGTTTSRWSIEYIISLSYFSNFRVEQNVGNSLEVYPFECQILEEVALESYRGDFDLMDIPSRVAPHFLTDPNYAFAAPDAGPNAPPLDDPPVDAPPPNAPPTDALDTFGDFDLPDIPLHAPLDDPPVDAPPADALDSS</sequence>
<reference evidence="2" key="1">
    <citation type="submission" date="2020-06" db="EMBL/GenBank/DDBJ databases">
        <authorList>
            <person name="Li T."/>
            <person name="Hu X."/>
            <person name="Zhang T."/>
            <person name="Song X."/>
            <person name="Zhang H."/>
            <person name="Dai N."/>
            <person name="Sheng W."/>
            <person name="Hou X."/>
            <person name="Wei L."/>
        </authorList>
    </citation>
    <scope>NUCLEOTIDE SEQUENCE</scope>
    <source>
        <strain evidence="2">3651</strain>
        <tissue evidence="2">Leaf</tissue>
    </source>
</reference>
<dbReference type="Proteomes" id="UP001293254">
    <property type="component" value="Unassembled WGS sequence"/>
</dbReference>
<name>A0AAE1YCU9_9LAMI</name>
<protein>
    <submittedName>
        <fullName evidence="2">Uncharacterized protein</fullName>
    </submittedName>
</protein>
<proteinExistence type="predicted"/>
<gene>
    <name evidence="2" type="ORF">Salat_1546800</name>
</gene>
<organism evidence="2 3">
    <name type="scientific">Sesamum alatum</name>
    <dbReference type="NCBI Taxonomy" id="300844"/>
    <lineage>
        <taxon>Eukaryota</taxon>
        <taxon>Viridiplantae</taxon>
        <taxon>Streptophyta</taxon>
        <taxon>Embryophyta</taxon>
        <taxon>Tracheophyta</taxon>
        <taxon>Spermatophyta</taxon>
        <taxon>Magnoliopsida</taxon>
        <taxon>eudicotyledons</taxon>
        <taxon>Gunneridae</taxon>
        <taxon>Pentapetalae</taxon>
        <taxon>asterids</taxon>
        <taxon>lamiids</taxon>
        <taxon>Lamiales</taxon>
        <taxon>Pedaliaceae</taxon>
        <taxon>Sesamum</taxon>
    </lineage>
</organism>
<dbReference type="AlphaFoldDB" id="A0AAE1YCU9"/>
<feature type="region of interest" description="Disordered" evidence="1">
    <location>
        <begin position="128"/>
        <end position="188"/>
    </location>
</feature>
<keyword evidence="3" id="KW-1185">Reference proteome</keyword>
<comment type="caution">
    <text evidence="2">The sequence shown here is derived from an EMBL/GenBank/DDBJ whole genome shotgun (WGS) entry which is preliminary data.</text>
</comment>
<evidence type="ECO:0000256" key="1">
    <source>
        <dbReference type="SAM" id="MobiDB-lite"/>
    </source>
</evidence>
<accession>A0AAE1YCU9</accession>
<dbReference type="EMBL" id="JACGWO010000005">
    <property type="protein sequence ID" value="KAK4427778.1"/>
    <property type="molecule type" value="Genomic_DNA"/>
</dbReference>
<evidence type="ECO:0000313" key="2">
    <source>
        <dbReference type="EMBL" id="KAK4427778.1"/>
    </source>
</evidence>
<reference evidence="2" key="2">
    <citation type="journal article" date="2024" name="Plant">
        <title>Genomic evolution and insights into agronomic trait innovations of Sesamum species.</title>
        <authorList>
            <person name="Miao H."/>
            <person name="Wang L."/>
            <person name="Qu L."/>
            <person name="Liu H."/>
            <person name="Sun Y."/>
            <person name="Le M."/>
            <person name="Wang Q."/>
            <person name="Wei S."/>
            <person name="Zheng Y."/>
            <person name="Lin W."/>
            <person name="Duan Y."/>
            <person name="Cao H."/>
            <person name="Xiong S."/>
            <person name="Wang X."/>
            <person name="Wei L."/>
            <person name="Li C."/>
            <person name="Ma Q."/>
            <person name="Ju M."/>
            <person name="Zhao R."/>
            <person name="Li G."/>
            <person name="Mu C."/>
            <person name="Tian Q."/>
            <person name="Mei H."/>
            <person name="Zhang T."/>
            <person name="Gao T."/>
            <person name="Zhang H."/>
        </authorList>
    </citation>
    <scope>NUCLEOTIDE SEQUENCE</scope>
    <source>
        <strain evidence="2">3651</strain>
    </source>
</reference>
<feature type="compositionally biased region" description="Pro residues" evidence="1">
    <location>
        <begin position="133"/>
        <end position="150"/>
    </location>
</feature>